<dbReference type="PANTHER" id="PTHR43540">
    <property type="entry name" value="PEROXYUREIDOACRYLATE/UREIDOACRYLATE AMIDOHYDROLASE-RELATED"/>
    <property type="match status" value="1"/>
</dbReference>
<keyword evidence="1 3" id="KW-0378">Hydrolase</keyword>
<feature type="domain" description="Isochorismatase-like" evidence="2">
    <location>
        <begin position="18"/>
        <end position="196"/>
    </location>
</feature>
<reference evidence="3 4" key="1">
    <citation type="submission" date="2023-11" db="EMBL/GenBank/DDBJ databases">
        <authorList>
            <person name="Val-Calvo J."/>
            <person name="Scortti M."/>
            <person name="Vazquez-Boland J."/>
        </authorList>
    </citation>
    <scope>NUCLEOTIDE SEQUENCE [LARGE SCALE GENOMIC DNA]</scope>
    <source>
        <strain evidence="3 4">PAM 2766</strain>
    </source>
</reference>
<dbReference type="PANTHER" id="PTHR43540:SF6">
    <property type="entry name" value="ISOCHORISMATASE-LIKE DOMAIN-CONTAINING PROTEIN"/>
    <property type="match status" value="1"/>
</dbReference>
<keyword evidence="4" id="KW-1185">Reference proteome</keyword>
<dbReference type="Pfam" id="PF00857">
    <property type="entry name" value="Isochorismatase"/>
    <property type="match status" value="1"/>
</dbReference>
<comment type="caution">
    <text evidence="3">The sequence shown here is derived from an EMBL/GenBank/DDBJ whole genome shotgun (WGS) entry which is preliminary data.</text>
</comment>
<dbReference type="Gene3D" id="3.40.50.850">
    <property type="entry name" value="Isochorismatase-like"/>
    <property type="match status" value="1"/>
</dbReference>
<dbReference type="SUPFAM" id="SSF52499">
    <property type="entry name" value="Isochorismatase-like hydrolases"/>
    <property type="match status" value="1"/>
</dbReference>
<dbReference type="EC" id="3.-.-.-" evidence="3"/>
<evidence type="ECO:0000313" key="3">
    <source>
        <dbReference type="EMBL" id="MFM1722502.1"/>
    </source>
</evidence>
<evidence type="ECO:0000313" key="4">
    <source>
        <dbReference type="Proteomes" id="UP001629745"/>
    </source>
</evidence>
<accession>A0ABW9FAD5</accession>
<dbReference type="GO" id="GO:0016787">
    <property type="term" value="F:hydrolase activity"/>
    <property type="evidence" value="ECO:0007669"/>
    <property type="project" value="UniProtKB-KW"/>
</dbReference>
<name>A0ABW9FAD5_9NOCA</name>
<dbReference type="InterPro" id="IPR000868">
    <property type="entry name" value="Isochorismatase-like_dom"/>
</dbReference>
<gene>
    <name evidence="3" type="ORF">ABEU20_001057</name>
</gene>
<evidence type="ECO:0000256" key="1">
    <source>
        <dbReference type="ARBA" id="ARBA00022801"/>
    </source>
</evidence>
<proteinExistence type="predicted"/>
<sequence length="219" mass="23801">MANLGTLDEHIRPHLHTSALLVIDMQNDFLDDGALPVPGTAAVLPSLARLLEAFRRARRPIVHAVRIYDGEDVDLVRRTAITRDDARIVRPGTDGSRIVRALLPADAGPLDQELLLRSGFQVVGDSEVVMWKPRWSAFHRTGLDALLERAGVDTVVVAGCNLPNCPRATLFDASARDFRTVLAIDATSRVTDERLADARAIGVVPMTAAEVADGLESDR</sequence>
<dbReference type="InterPro" id="IPR050272">
    <property type="entry name" value="Isochorismatase-like_hydrls"/>
</dbReference>
<dbReference type="RefSeq" id="WP_420163053.1">
    <property type="nucleotide sequence ID" value="NZ_JBDLNV010000001.1"/>
</dbReference>
<dbReference type="InterPro" id="IPR036380">
    <property type="entry name" value="Isochorismatase-like_sf"/>
</dbReference>
<dbReference type="Proteomes" id="UP001629745">
    <property type="component" value="Unassembled WGS sequence"/>
</dbReference>
<organism evidence="3 4">
    <name type="scientific">Rhodococcus parequi</name>
    <dbReference type="NCBI Taxonomy" id="3137122"/>
    <lineage>
        <taxon>Bacteria</taxon>
        <taxon>Bacillati</taxon>
        <taxon>Actinomycetota</taxon>
        <taxon>Actinomycetes</taxon>
        <taxon>Mycobacteriales</taxon>
        <taxon>Nocardiaceae</taxon>
        <taxon>Rhodococcus</taxon>
    </lineage>
</organism>
<protein>
    <submittedName>
        <fullName evidence="3">Isochorismatase family cysteine hydrolase</fullName>
        <ecNumber evidence="3">3.-.-.-</ecNumber>
    </submittedName>
</protein>
<dbReference type="EMBL" id="JBDLNV010000001">
    <property type="protein sequence ID" value="MFM1722502.1"/>
    <property type="molecule type" value="Genomic_DNA"/>
</dbReference>
<evidence type="ECO:0000259" key="2">
    <source>
        <dbReference type="Pfam" id="PF00857"/>
    </source>
</evidence>
<dbReference type="CDD" id="cd00431">
    <property type="entry name" value="cysteine_hydrolases"/>
    <property type="match status" value="1"/>
</dbReference>